<accession>A0A2B4R6I5</accession>
<dbReference type="EMBL" id="LSMT01001686">
    <property type="protein sequence ID" value="PFX11977.1"/>
    <property type="molecule type" value="Genomic_DNA"/>
</dbReference>
<evidence type="ECO:0000313" key="3">
    <source>
        <dbReference type="Proteomes" id="UP000225706"/>
    </source>
</evidence>
<dbReference type="Proteomes" id="UP000225706">
    <property type="component" value="Unassembled WGS sequence"/>
</dbReference>
<comment type="caution">
    <text evidence="2">The sequence shown here is derived from an EMBL/GenBank/DDBJ whole genome shotgun (WGS) entry which is preliminary data.</text>
</comment>
<proteinExistence type="predicted"/>
<name>A0A2B4R6I5_STYPI</name>
<organism evidence="2 3">
    <name type="scientific">Stylophora pistillata</name>
    <name type="common">Smooth cauliflower coral</name>
    <dbReference type="NCBI Taxonomy" id="50429"/>
    <lineage>
        <taxon>Eukaryota</taxon>
        <taxon>Metazoa</taxon>
        <taxon>Cnidaria</taxon>
        <taxon>Anthozoa</taxon>
        <taxon>Hexacorallia</taxon>
        <taxon>Scleractinia</taxon>
        <taxon>Astrocoeniina</taxon>
        <taxon>Pocilloporidae</taxon>
        <taxon>Stylophora</taxon>
    </lineage>
</organism>
<dbReference type="AlphaFoldDB" id="A0A2B4R6I5"/>
<evidence type="ECO:0000313" key="2">
    <source>
        <dbReference type="EMBL" id="PFX11977.1"/>
    </source>
</evidence>
<keyword evidence="3" id="KW-1185">Reference proteome</keyword>
<feature type="region of interest" description="Disordered" evidence="1">
    <location>
        <begin position="45"/>
        <end position="77"/>
    </location>
</feature>
<reference evidence="3" key="1">
    <citation type="journal article" date="2017" name="bioRxiv">
        <title>Comparative analysis of the genomes of Stylophora pistillata and Acropora digitifera provides evidence for extensive differences between species of corals.</title>
        <authorList>
            <person name="Voolstra C.R."/>
            <person name="Li Y."/>
            <person name="Liew Y.J."/>
            <person name="Baumgarten S."/>
            <person name="Zoccola D."/>
            <person name="Flot J.-F."/>
            <person name="Tambutte S."/>
            <person name="Allemand D."/>
            <person name="Aranda M."/>
        </authorList>
    </citation>
    <scope>NUCLEOTIDE SEQUENCE [LARGE SCALE GENOMIC DNA]</scope>
</reference>
<sequence>MSAGSDEMPTELRGNRHETSFFDRFKDGIMGKSLSFLDMAEDEIQSAEEQLGSGGDTSTDVAKDNVPSPDEKLGTGDNTYTVKKAYRFNEKQGEYLTVRLTIRQESGKKVDAEMVATEMRRAKGSKGERLFSVSEFLTNQQVALFFSGMAAKVKQQTAPCAQAVTEQDLVAMEEEFNLSNAKESIFEQLNVTWG</sequence>
<protein>
    <submittedName>
        <fullName evidence="2">Uncharacterized protein</fullName>
    </submittedName>
</protein>
<dbReference type="OrthoDB" id="5974944at2759"/>
<evidence type="ECO:0000256" key="1">
    <source>
        <dbReference type="SAM" id="MobiDB-lite"/>
    </source>
</evidence>
<gene>
    <name evidence="2" type="ORF">AWC38_SpisGene24137</name>
</gene>